<protein>
    <submittedName>
        <fullName evidence="3">S-layer homology domain-containing protein</fullName>
    </submittedName>
</protein>
<keyword evidence="1" id="KW-0732">Signal</keyword>
<dbReference type="Pfam" id="PF00395">
    <property type="entry name" value="SLH"/>
    <property type="match status" value="1"/>
</dbReference>
<sequence>MEDWIGKGLIKDYENGSFKPDGMITKAEFMALVNR</sequence>
<dbReference type="PROSITE" id="PS51272">
    <property type="entry name" value="SLH"/>
    <property type="match status" value="1"/>
</dbReference>
<feature type="domain" description="SLH" evidence="2">
    <location>
        <begin position="1"/>
        <end position="35"/>
    </location>
</feature>
<evidence type="ECO:0000256" key="1">
    <source>
        <dbReference type="ARBA" id="ARBA00022729"/>
    </source>
</evidence>
<evidence type="ECO:0000313" key="3">
    <source>
        <dbReference type="EMBL" id="QFG01277.1"/>
    </source>
</evidence>
<name>A0A5J6STE3_9BACI</name>
<organism evidence="3 4">
    <name type="scientific">Psychrobacillus glaciei</name>
    <dbReference type="NCBI Taxonomy" id="2283160"/>
    <lineage>
        <taxon>Bacteria</taxon>
        <taxon>Bacillati</taxon>
        <taxon>Bacillota</taxon>
        <taxon>Bacilli</taxon>
        <taxon>Bacillales</taxon>
        <taxon>Bacillaceae</taxon>
        <taxon>Psychrobacillus</taxon>
    </lineage>
</organism>
<dbReference type="Proteomes" id="UP000325517">
    <property type="component" value="Chromosome"/>
</dbReference>
<reference evidence="3 4" key="1">
    <citation type="submission" date="2018-07" db="EMBL/GenBank/DDBJ databases">
        <title>Complete genome sequence of Psychrobacillus sp. PB01, isolated from iceberg, and comparative genome analysis of Psychrobacillus strains.</title>
        <authorList>
            <person name="Lee P.C."/>
        </authorList>
    </citation>
    <scope>NUCLEOTIDE SEQUENCE [LARGE SCALE GENOMIC DNA]</scope>
    <source>
        <strain evidence="3 4">PB01</strain>
    </source>
</reference>
<dbReference type="AlphaFoldDB" id="A0A5J6STE3"/>
<dbReference type="KEGG" id="psyo:PB01_20625"/>
<dbReference type="OrthoDB" id="174569at2"/>
<dbReference type="InterPro" id="IPR001119">
    <property type="entry name" value="SLH_dom"/>
</dbReference>
<dbReference type="EMBL" id="CP031223">
    <property type="protein sequence ID" value="QFG01277.1"/>
    <property type="molecule type" value="Genomic_DNA"/>
</dbReference>
<keyword evidence="4" id="KW-1185">Reference proteome</keyword>
<evidence type="ECO:0000259" key="2">
    <source>
        <dbReference type="PROSITE" id="PS51272"/>
    </source>
</evidence>
<gene>
    <name evidence="3" type="ORF">PB01_20625</name>
</gene>
<evidence type="ECO:0000313" key="4">
    <source>
        <dbReference type="Proteomes" id="UP000325517"/>
    </source>
</evidence>
<proteinExistence type="predicted"/>
<accession>A0A5J6STE3</accession>